<organism evidence="3 4">
    <name type="scientific">Victivallis vadensis</name>
    <dbReference type="NCBI Taxonomy" id="172901"/>
    <lineage>
        <taxon>Bacteria</taxon>
        <taxon>Pseudomonadati</taxon>
        <taxon>Lentisphaerota</taxon>
        <taxon>Lentisphaeria</taxon>
        <taxon>Victivallales</taxon>
        <taxon>Victivallaceae</taxon>
        <taxon>Victivallis</taxon>
    </lineage>
</organism>
<sequence length="284" mass="31291">MNRWIEPTGIFCRSEQALPAVRHLKKFTLIELLIVIAIIAILAAMLLPALNKARETARGIACVSNLKQCYLALSGYALDNDDNVTVSTSTNAPAWVGFVVPPEKTYGNLNCGGNYLGNPKAAVCSMNAYNSARANDFRKAAYGAAIGEPKAIHDRFKWDGEDGSTKTLISVPMRLVMKPGETTVLGDTTDPDFLNETTNYAIMDRGAGKPNVMLRHGHKANMLFWGGNVSSLQLNDFRSSQYYYWLMRPGYFAEGQDGYAKARVRFSKVLIPNVVEWTPSAPEL</sequence>
<keyword evidence="2" id="KW-0812">Transmembrane</keyword>
<dbReference type="GeneID" id="79513916"/>
<dbReference type="InterPro" id="IPR000983">
    <property type="entry name" value="Bac_GSPG_pilin"/>
</dbReference>
<evidence type="ECO:0000313" key="4">
    <source>
        <dbReference type="Proteomes" id="UP000245959"/>
    </source>
</evidence>
<evidence type="ECO:0000256" key="1">
    <source>
        <dbReference type="ARBA" id="ARBA00022481"/>
    </source>
</evidence>
<evidence type="ECO:0000256" key="2">
    <source>
        <dbReference type="SAM" id="Phobius"/>
    </source>
</evidence>
<keyword evidence="2" id="KW-1133">Transmembrane helix</keyword>
<dbReference type="InterPro" id="IPR012902">
    <property type="entry name" value="N_methyl_site"/>
</dbReference>
<dbReference type="EMBL" id="QEKH01000001">
    <property type="protein sequence ID" value="PVY45923.1"/>
    <property type="molecule type" value="Genomic_DNA"/>
</dbReference>
<proteinExistence type="predicted"/>
<accession>A0A2U1BBA0</accession>
<evidence type="ECO:0000313" key="3">
    <source>
        <dbReference type="EMBL" id="PVY45923.1"/>
    </source>
</evidence>
<dbReference type="GO" id="GO:0015627">
    <property type="term" value="C:type II protein secretion system complex"/>
    <property type="evidence" value="ECO:0007669"/>
    <property type="project" value="InterPro"/>
</dbReference>
<dbReference type="Proteomes" id="UP000245959">
    <property type="component" value="Unassembled WGS sequence"/>
</dbReference>
<dbReference type="SUPFAM" id="SSF54523">
    <property type="entry name" value="Pili subunits"/>
    <property type="match status" value="1"/>
</dbReference>
<reference evidence="3 4" key="1">
    <citation type="submission" date="2018-04" db="EMBL/GenBank/DDBJ databases">
        <title>Genomic Encyclopedia of Type Strains, Phase IV (KMG-IV): sequencing the most valuable type-strain genomes for metagenomic binning, comparative biology and taxonomic classification.</title>
        <authorList>
            <person name="Goeker M."/>
        </authorList>
    </citation>
    <scope>NUCLEOTIDE SEQUENCE [LARGE SCALE GENOMIC DNA]</scope>
    <source>
        <strain evidence="3 4">DSM 14823</strain>
    </source>
</reference>
<comment type="caution">
    <text evidence="3">The sequence shown here is derived from an EMBL/GenBank/DDBJ whole genome shotgun (WGS) entry which is preliminary data.</text>
</comment>
<keyword evidence="1" id="KW-0488">Methylation</keyword>
<dbReference type="Gene3D" id="3.30.700.10">
    <property type="entry name" value="Glycoprotein, Type 4 Pilin"/>
    <property type="match status" value="1"/>
</dbReference>
<dbReference type="InterPro" id="IPR045584">
    <property type="entry name" value="Pilin-like"/>
</dbReference>
<feature type="transmembrane region" description="Helical" evidence="2">
    <location>
        <begin position="27"/>
        <end position="50"/>
    </location>
</feature>
<dbReference type="AlphaFoldDB" id="A0A2U1BBA0"/>
<protein>
    <submittedName>
        <fullName evidence="3">Prepilin-type N-terminal cleavage/methylation domain-containing protein/prepilin-type processing-associated H-X9-DG protein</fullName>
    </submittedName>
</protein>
<name>A0A2U1BBA0_9BACT</name>
<keyword evidence="4" id="KW-1185">Reference proteome</keyword>
<dbReference type="RefSeq" id="WP_116882319.1">
    <property type="nucleotide sequence ID" value="NZ_CABMMC010000173.1"/>
</dbReference>
<dbReference type="GO" id="GO:0015628">
    <property type="term" value="P:protein secretion by the type II secretion system"/>
    <property type="evidence" value="ECO:0007669"/>
    <property type="project" value="InterPro"/>
</dbReference>
<gene>
    <name evidence="3" type="ORF">C8D82_101119</name>
</gene>
<dbReference type="PRINTS" id="PR00813">
    <property type="entry name" value="BCTERIALGSPG"/>
</dbReference>
<dbReference type="NCBIfam" id="TIGR02532">
    <property type="entry name" value="IV_pilin_GFxxxE"/>
    <property type="match status" value="1"/>
</dbReference>
<dbReference type="PANTHER" id="PTHR30093">
    <property type="entry name" value="GENERAL SECRETION PATHWAY PROTEIN G"/>
    <property type="match status" value="1"/>
</dbReference>
<dbReference type="PANTHER" id="PTHR30093:SF2">
    <property type="entry name" value="TYPE II SECRETION SYSTEM PROTEIN H"/>
    <property type="match status" value="1"/>
</dbReference>
<keyword evidence="2" id="KW-0472">Membrane</keyword>